<evidence type="ECO:0000256" key="3">
    <source>
        <dbReference type="ARBA" id="ARBA00005013"/>
    </source>
</evidence>
<dbReference type="EC" id="4.1.2.25" evidence="8"/>
<comment type="catalytic activity">
    <reaction evidence="1">
        <text>7,8-dihydroneopterin = 7,8-dihydromonapterin</text>
        <dbReference type="Rhea" id="RHEA:45328"/>
        <dbReference type="ChEBI" id="CHEBI:17001"/>
        <dbReference type="ChEBI" id="CHEBI:71175"/>
        <dbReference type="EC" id="5.1.99.8"/>
    </reaction>
</comment>
<evidence type="ECO:0000256" key="8">
    <source>
        <dbReference type="RuleBase" id="RU362079"/>
    </source>
</evidence>
<reference evidence="10 11" key="1">
    <citation type="journal article" date="2014" name="Genome Announc.">
        <title>Genome Sequence of Gammaproteobacterial Pseudohaliea rubra Type Strain DSM 19751, Isolated from Coastal Seawater of the Mediterranean Sea.</title>
        <authorList>
            <person name="Spring S."/>
            <person name="Fiebig A."/>
            <person name="Riedel T."/>
            <person name="Goker M."/>
            <person name="Klenk H.P."/>
        </authorList>
    </citation>
    <scope>NUCLEOTIDE SEQUENCE [LARGE SCALE GENOMIC DNA]</scope>
    <source>
        <strain evidence="10 11">DSM 19751</strain>
    </source>
</reference>
<dbReference type="eggNOG" id="COG1539">
    <property type="taxonomic scope" value="Bacteria"/>
</dbReference>
<evidence type="ECO:0000256" key="7">
    <source>
        <dbReference type="ARBA" id="ARBA00023239"/>
    </source>
</evidence>
<evidence type="ECO:0000256" key="6">
    <source>
        <dbReference type="ARBA" id="ARBA00023235"/>
    </source>
</evidence>
<name>A0A095VR36_9GAMM</name>
<comment type="function">
    <text evidence="8">Catalyzes the conversion of 7,8-dihydroneopterin to 6-hydroxymethyl-7,8-dihydropterin.</text>
</comment>
<dbReference type="UniPathway" id="UPA00077">
    <property type="reaction ID" value="UER00154"/>
</dbReference>
<evidence type="ECO:0000259" key="9">
    <source>
        <dbReference type="SMART" id="SM00905"/>
    </source>
</evidence>
<dbReference type="PANTHER" id="PTHR42844:SF1">
    <property type="entry name" value="DIHYDRONEOPTERIN ALDOLASE 1-RELATED"/>
    <property type="match status" value="1"/>
</dbReference>
<dbReference type="RefSeq" id="WP_035515733.1">
    <property type="nucleotide sequence ID" value="NZ_KN234757.1"/>
</dbReference>
<keyword evidence="7 8" id="KW-0456">Lyase</keyword>
<feature type="domain" description="Dihydroneopterin aldolase/epimerase" evidence="9">
    <location>
        <begin position="5"/>
        <end position="115"/>
    </location>
</feature>
<comment type="caution">
    <text evidence="10">The sequence shown here is derived from an EMBL/GenBank/DDBJ whole genome shotgun (WGS) entry which is preliminary data.</text>
</comment>
<dbReference type="GO" id="GO:0005737">
    <property type="term" value="C:cytoplasm"/>
    <property type="evidence" value="ECO:0007669"/>
    <property type="project" value="TreeGrafter"/>
</dbReference>
<dbReference type="FunFam" id="3.30.1130.10:FF:000002">
    <property type="entry name" value="7,8-dihydroneopterin aldolase"/>
    <property type="match status" value="1"/>
</dbReference>
<evidence type="ECO:0000313" key="10">
    <source>
        <dbReference type="EMBL" id="KGE03845.1"/>
    </source>
</evidence>
<dbReference type="SUPFAM" id="SSF55620">
    <property type="entry name" value="Tetrahydrobiopterin biosynthesis enzymes-like"/>
    <property type="match status" value="1"/>
</dbReference>
<comment type="catalytic activity">
    <reaction evidence="2 8">
        <text>7,8-dihydroneopterin = 6-hydroxymethyl-7,8-dihydropterin + glycolaldehyde</text>
        <dbReference type="Rhea" id="RHEA:10540"/>
        <dbReference type="ChEBI" id="CHEBI:17001"/>
        <dbReference type="ChEBI" id="CHEBI:17071"/>
        <dbReference type="ChEBI" id="CHEBI:44841"/>
        <dbReference type="EC" id="4.1.2.25"/>
    </reaction>
</comment>
<sequence length="119" mass="13168">MSDRVFIRGLRVDTVIGVYGWERTVRQTLVLDLELAADIAGPAATDDVAGALDYDAVCQRLRRYGAENQWQLVETFAEGVATLLREEFAVPWLRLRLAKPGAVAEVEDVGVLIERGARP</sequence>
<keyword evidence="11" id="KW-1185">Reference proteome</keyword>
<proteinExistence type="inferred from homology"/>
<dbReference type="HOGENOM" id="CLU_112632_0_2_6"/>
<comment type="pathway">
    <text evidence="3 8">Cofactor biosynthesis; tetrahydrofolate biosynthesis; 2-amino-4-hydroxy-6-hydroxymethyl-7,8-dihydropteridine diphosphate from 7,8-dihydroneopterin triphosphate: step 3/4.</text>
</comment>
<evidence type="ECO:0000256" key="5">
    <source>
        <dbReference type="ARBA" id="ARBA00022909"/>
    </source>
</evidence>
<dbReference type="NCBIfam" id="TIGR00526">
    <property type="entry name" value="folB_dom"/>
    <property type="match status" value="1"/>
</dbReference>
<comment type="similarity">
    <text evidence="4 8">Belongs to the DHNA family.</text>
</comment>
<protein>
    <recommendedName>
        <fullName evidence="8">7,8-dihydroneopterin aldolase</fullName>
        <ecNumber evidence="8">4.1.2.25</ecNumber>
    </recommendedName>
</protein>
<dbReference type="GO" id="GO:0016853">
    <property type="term" value="F:isomerase activity"/>
    <property type="evidence" value="ECO:0007669"/>
    <property type="project" value="UniProtKB-KW"/>
</dbReference>
<dbReference type="AlphaFoldDB" id="A0A095VR36"/>
<keyword evidence="5 8" id="KW-0289">Folate biosynthesis</keyword>
<evidence type="ECO:0000256" key="1">
    <source>
        <dbReference type="ARBA" id="ARBA00000693"/>
    </source>
</evidence>
<dbReference type="Proteomes" id="UP000029640">
    <property type="component" value="Unassembled WGS sequence"/>
</dbReference>
<evidence type="ECO:0000256" key="4">
    <source>
        <dbReference type="ARBA" id="ARBA00005708"/>
    </source>
</evidence>
<dbReference type="NCBIfam" id="TIGR00525">
    <property type="entry name" value="folB"/>
    <property type="match status" value="1"/>
</dbReference>
<organism evidence="10 11">
    <name type="scientific">Pseudohaliea rubra DSM 19751</name>
    <dbReference type="NCBI Taxonomy" id="1265313"/>
    <lineage>
        <taxon>Bacteria</taxon>
        <taxon>Pseudomonadati</taxon>
        <taxon>Pseudomonadota</taxon>
        <taxon>Gammaproteobacteria</taxon>
        <taxon>Cellvibrionales</taxon>
        <taxon>Halieaceae</taxon>
        <taxon>Pseudohaliea</taxon>
    </lineage>
</organism>
<dbReference type="InterPro" id="IPR006157">
    <property type="entry name" value="FolB_dom"/>
</dbReference>
<keyword evidence="6" id="KW-0413">Isomerase</keyword>
<dbReference type="PANTHER" id="PTHR42844">
    <property type="entry name" value="DIHYDRONEOPTERIN ALDOLASE 1-RELATED"/>
    <property type="match status" value="1"/>
</dbReference>
<dbReference type="GO" id="GO:0046656">
    <property type="term" value="P:folic acid biosynthetic process"/>
    <property type="evidence" value="ECO:0007669"/>
    <property type="project" value="UniProtKB-UniRule"/>
</dbReference>
<dbReference type="GO" id="GO:0004150">
    <property type="term" value="F:dihydroneopterin aldolase activity"/>
    <property type="evidence" value="ECO:0007669"/>
    <property type="project" value="UniProtKB-UniRule"/>
</dbReference>
<dbReference type="GO" id="GO:0046654">
    <property type="term" value="P:tetrahydrofolate biosynthetic process"/>
    <property type="evidence" value="ECO:0007669"/>
    <property type="project" value="UniProtKB-UniRule"/>
</dbReference>
<dbReference type="OrthoDB" id="9810587at2"/>
<dbReference type="Pfam" id="PF02152">
    <property type="entry name" value="FolB"/>
    <property type="match status" value="1"/>
</dbReference>
<dbReference type="EMBL" id="AUVB01000046">
    <property type="protein sequence ID" value="KGE03845.1"/>
    <property type="molecule type" value="Genomic_DNA"/>
</dbReference>
<dbReference type="SMART" id="SM00905">
    <property type="entry name" value="FolB"/>
    <property type="match status" value="1"/>
</dbReference>
<accession>A0A095VR36</accession>
<evidence type="ECO:0000313" key="11">
    <source>
        <dbReference type="Proteomes" id="UP000029640"/>
    </source>
</evidence>
<dbReference type="Gene3D" id="3.30.1130.10">
    <property type="match status" value="1"/>
</dbReference>
<dbReference type="STRING" id="1265313.HRUBRA_01592"/>
<gene>
    <name evidence="10" type="ORF">HRUBRA_01592</name>
</gene>
<dbReference type="InterPro" id="IPR006156">
    <property type="entry name" value="Dihydroneopterin_aldolase"/>
</dbReference>
<dbReference type="InterPro" id="IPR043133">
    <property type="entry name" value="GTP-CH-I_C/QueF"/>
</dbReference>
<evidence type="ECO:0000256" key="2">
    <source>
        <dbReference type="ARBA" id="ARBA00001353"/>
    </source>
</evidence>